<gene>
    <name evidence="9" type="ORF">FS320_19355</name>
</gene>
<dbReference type="OrthoDB" id="7283966at2"/>
<dbReference type="Pfam" id="PF05977">
    <property type="entry name" value="MFS_3"/>
    <property type="match status" value="1"/>
</dbReference>
<keyword evidence="4 7" id="KW-0812">Transmembrane</keyword>
<evidence type="ECO:0000256" key="1">
    <source>
        <dbReference type="ARBA" id="ARBA00004651"/>
    </source>
</evidence>
<keyword evidence="6 7" id="KW-0472">Membrane</keyword>
<organism evidence="9 10">
    <name type="scientific">Microvirga tunisiensis</name>
    <dbReference type="NCBI Taxonomy" id="2108360"/>
    <lineage>
        <taxon>Bacteria</taxon>
        <taxon>Pseudomonadati</taxon>
        <taxon>Pseudomonadota</taxon>
        <taxon>Alphaproteobacteria</taxon>
        <taxon>Hyphomicrobiales</taxon>
        <taxon>Methylobacteriaceae</taxon>
        <taxon>Microvirga</taxon>
    </lineage>
</organism>
<name>A0A5N7MKY0_9HYPH</name>
<dbReference type="CDD" id="cd06173">
    <property type="entry name" value="MFS_MefA_like"/>
    <property type="match status" value="1"/>
</dbReference>
<dbReference type="InterPro" id="IPR020846">
    <property type="entry name" value="MFS_dom"/>
</dbReference>
<evidence type="ECO:0000256" key="4">
    <source>
        <dbReference type="ARBA" id="ARBA00022692"/>
    </source>
</evidence>
<feature type="transmembrane region" description="Helical" evidence="7">
    <location>
        <begin position="219"/>
        <end position="243"/>
    </location>
</feature>
<dbReference type="SUPFAM" id="SSF103473">
    <property type="entry name" value="MFS general substrate transporter"/>
    <property type="match status" value="1"/>
</dbReference>
<feature type="transmembrane region" description="Helical" evidence="7">
    <location>
        <begin position="366"/>
        <end position="390"/>
    </location>
</feature>
<feature type="transmembrane region" description="Helical" evidence="7">
    <location>
        <begin position="173"/>
        <end position="192"/>
    </location>
</feature>
<dbReference type="PANTHER" id="PTHR23513:SF9">
    <property type="entry name" value="ENTEROBACTIN EXPORTER ENTS"/>
    <property type="match status" value="1"/>
</dbReference>
<feature type="transmembrane region" description="Helical" evidence="7">
    <location>
        <begin position="263"/>
        <end position="280"/>
    </location>
</feature>
<feature type="transmembrane region" description="Helical" evidence="7">
    <location>
        <begin position="292"/>
        <end position="317"/>
    </location>
</feature>
<dbReference type="Gene3D" id="1.20.1250.20">
    <property type="entry name" value="MFS general substrate transporter like domains"/>
    <property type="match status" value="1"/>
</dbReference>
<dbReference type="PROSITE" id="PS50850">
    <property type="entry name" value="MFS"/>
    <property type="match status" value="1"/>
</dbReference>
<feature type="domain" description="Major facilitator superfamily (MFS) profile" evidence="8">
    <location>
        <begin position="13"/>
        <end position="398"/>
    </location>
</feature>
<accession>A0A5N7MKY0</accession>
<dbReference type="GO" id="GO:0022857">
    <property type="term" value="F:transmembrane transporter activity"/>
    <property type="evidence" value="ECO:0007669"/>
    <property type="project" value="InterPro"/>
</dbReference>
<dbReference type="EMBL" id="VOSK01000082">
    <property type="protein sequence ID" value="MPR27300.1"/>
    <property type="molecule type" value="Genomic_DNA"/>
</dbReference>
<proteinExistence type="predicted"/>
<dbReference type="InterPro" id="IPR010290">
    <property type="entry name" value="TM_effector"/>
</dbReference>
<dbReference type="GO" id="GO:0005886">
    <property type="term" value="C:plasma membrane"/>
    <property type="evidence" value="ECO:0007669"/>
    <property type="project" value="UniProtKB-SubCell"/>
</dbReference>
<comment type="subcellular location">
    <subcellularLocation>
        <location evidence="1">Cell membrane</location>
        <topology evidence="1">Multi-pass membrane protein</topology>
    </subcellularLocation>
</comment>
<evidence type="ECO:0000256" key="2">
    <source>
        <dbReference type="ARBA" id="ARBA00022448"/>
    </source>
</evidence>
<reference evidence="9 10" key="1">
    <citation type="journal article" date="2019" name="Syst. Appl. Microbiol.">
        <title>Microvirga tunisiensis sp. nov., a root nodule symbiotic bacterium isolated from Lupinus micranthus and L. luteus grown in Northern Tunisia.</title>
        <authorList>
            <person name="Msaddak A."/>
            <person name="Rejili M."/>
            <person name="Duran D."/>
            <person name="Mars M."/>
            <person name="Palacios J.M."/>
            <person name="Ruiz-Argueso T."/>
            <person name="Rey L."/>
            <person name="Imperial J."/>
        </authorList>
    </citation>
    <scope>NUCLEOTIDE SEQUENCE [LARGE SCALE GENOMIC DNA]</scope>
    <source>
        <strain evidence="9 10">Lmie10</strain>
    </source>
</reference>
<keyword evidence="3" id="KW-1003">Cell membrane</keyword>
<evidence type="ECO:0000256" key="5">
    <source>
        <dbReference type="ARBA" id="ARBA00022989"/>
    </source>
</evidence>
<comment type="caution">
    <text evidence="9">The sequence shown here is derived from an EMBL/GenBank/DDBJ whole genome shotgun (WGS) entry which is preliminary data.</text>
</comment>
<dbReference type="AlphaFoldDB" id="A0A5N7MKY0"/>
<evidence type="ECO:0000256" key="6">
    <source>
        <dbReference type="ARBA" id="ARBA00023136"/>
    </source>
</evidence>
<dbReference type="PANTHER" id="PTHR23513">
    <property type="entry name" value="INTEGRAL MEMBRANE EFFLUX PROTEIN-RELATED"/>
    <property type="match status" value="1"/>
</dbReference>
<dbReference type="RefSeq" id="WP_152713452.1">
    <property type="nucleotide sequence ID" value="NZ_VOSJ01000083.1"/>
</dbReference>
<evidence type="ECO:0000256" key="7">
    <source>
        <dbReference type="SAM" id="Phobius"/>
    </source>
</evidence>
<dbReference type="InterPro" id="IPR036259">
    <property type="entry name" value="MFS_trans_sf"/>
</dbReference>
<evidence type="ECO:0000313" key="10">
    <source>
        <dbReference type="Proteomes" id="UP000403266"/>
    </source>
</evidence>
<feature type="transmembrane region" description="Helical" evidence="7">
    <location>
        <begin position="78"/>
        <end position="98"/>
    </location>
</feature>
<feature type="transmembrane region" description="Helical" evidence="7">
    <location>
        <begin position="20"/>
        <end position="40"/>
    </location>
</feature>
<protein>
    <submittedName>
        <fullName evidence="9">MFS transporter</fullName>
    </submittedName>
</protein>
<feature type="transmembrane region" description="Helical" evidence="7">
    <location>
        <begin position="46"/>
        <end position="71"/>
    </location>
</feature>
<keyword evidence="5 7" id="KW-1133">Transmembrane helix</keyword>
<evidence type="ECO:0000259" key="8">
    <source>
        <dbReference type="PROSITE" id="PS50850"/>
    </source>
</evidence>
<keyword evidence="2" id="KW-0813">Transport</keyword>
<evidence type="ECO:0000256" key="3">
    <source>
        <dbReference type="ARBA" id="ARBA00022475"/>
    </source>
</evidence>
<sequence>MGSKGWAAFRHRDFRLFCAARFAMALAVQVQTVAVAWLVYDSSGSALNLGLVGLASFLPTMALVLLTGLVADRYSRRWILILVFSAMTLTSLGLLAQVHAGVPSLLPIYGLLVAFGAARAFGNPAAQAIVPTLVPPGDLANAIAWNSSVQQVATISGPAVGGILYAVHPTAPFLGSAVSFGLAALLIAALRLRPAEVKREPVTWSRVIAGLVFLRTKPLLLGAISLDLFAVLLGGATALMPIFARDVFHVGPWGLGLLRSMPAVGAVTMAIVLAHSSLLARRAGLRMLQAVGVFGLATVGFGLSTSFGLTLVLLAILGAADMVSVVVRQTLVQAETPDDLRGRVAAVNTVFIGASNELGEFESGTLAWLVGASPAVVIGGIGTIMLAALWRFWFPDLAQRDQLIRSEVTRSGELQKT</sequence>
<evidence type="ECO:0000313" key="9">
    <source>
        <dbReference type="EMBL" id="MPR27300.1"/>
    </source>
</evidence>
<keyword evidence="10" id="KW-1185">Reference proteome</keyword>
<dbReference type="Proteomes" id="UP000403266">
    <property type="component" value="Unassembled WGS sequence"/>
</dbReference>